<keyword evidence="3" id="KW-1185">Reference proteome</keyword>
<evidence type="ECO:0000259" key="1">
    <source>
        <dbReference type="PROSITE" id="PS50181"/>
    </source>
</evidence>
<dbReference type="CDD" id="cd09917">
    <property type="entry name" value="F-box_SF"/>
    <property type="match status" value="1"/>
</dbReference>
<dbReference type="OrthoDB" id="4006288at2759"/>
<dbReference type="InterPro" id="IPR001810">
    <property type="entry name" value="F-box_dom"/>
</dbReference>
<evidence type="ECO:0000313" key="2">
    <source>
        <dbReference type="EMBL" id="CAG89552.2"/>
    </source>
</evidence>
<dbReference type="KEGG" id="dha:DEHA2F18898g"/>
<dbReference type="InParanoid" id="Q6BKV4"/>
<organism evidence="2 3">
    <name type="scientific">Debaryomyces hansenii (strain ATCC 36239 / CBS 767 / BCRC 21394 / JCM 1990 / NBRC 0083 / IGC 2968)</name>
    <name type="common">Yeast</name>
    <name type="synonym">Torulaspora hansenii</name>
    <dbReference type="NCBI Taxonomy" id="284592"/>
    <lineage>
        <taxon>Eukaryota</taxon>
        <taxon>Fungi</taxon>
        <taxon>Dikarya</taxon>
        <taxon>Ascomycota</taxon>
        <taxon>Saccharomycotina</taxon>
        <taxon>Pichiomycetes</taxon>
        <taxon>Debaryomycetaceae</taxon>
        <taxon>Debaryomyces</taxon>
    </lineage>
</organism>
<dbReference type="VEuPathDB" id="FungiDB:DEHA2F18898g"/>
<evidence type="ECO:0000313" key="3">
    <source>
        <dbReference type="Proteomes" id="UP000000599"/>
    </source>
</evidence>
<feature type="domain" description="F-box" evidence="1">
    <location>
        <begin position="1"/>
        <end position="46"/>
    </location>
</feature>
<dbReference type="GeneID" id="2903731"/>
<reference evidence="2 3" key="1">
    <citation type="journal article" date="2004" name="Nature">
        <title>Genome evolution in yeasts.</title>
        <authorList>
            <consortium name="Genolevures"/>
            <person name="Dujon B."/>
            <person name="Sherman D."/>
            <person name="Fischer G."/>
            <person name="Durrens P."/>
            <person name="Casaregola S."/>
            <person name="Lafontaine I."/>
            <person name="de Montigny J."/>
            <person name="Marck C."/>
            <person name="Neuveglise C."/>
            <person name="Talla E."/>
            <person name="Goffard N."/>
            <person name="Frangeul L."/>
            <person name="Aigle M."/>
            <person name="Anthouard V."/>
            <person name="Babour A."/>
            <person name="Barbe V."/>
            <person name="Barnay S."/>
            <person name="Blanchin S."/>
            <person name="Beckerich J.M."/>
            <person name="Beyne E."/>
            <person name="Bleykasten C."/>
            <person name="Boisrame A."/>
            <person name="Boyer J."/>
            <person name="Cattolico L."/>
            <person name="Confanioleri F."/>
            <person name="de Daruvar A."/>
            <person name="Despons L."/>
            <person name="Fabre E."/>
            <person name="Fairhead C."/>
            <person name="Ferry-Dumazet H."/>
            <person name="Groppi A."/>
            <person name="Hantraye F."/>
            <person name="Hennequin C."/>
            <person name="Jauniaux N."/>
            <person name="Joyet P."/>
            <person name="Kachouri R."/>
            <person name="Kerrest A."/>
            <person name="Koszul R."/>
            <person name="Lemaire M."/>
            <person name="Lesur I."/>
            <person name="Ma L."/>
            <person name="Muller H."/>
            <person name="Nicaud J.M."/>
            <person name="Nikolski M."/>
            <person name="Oztas S."/>
            <person name="Ozier-Kalogeropoulos O."/>
            <person name="Pellenz S."/>
            <person name="Potier S."/>
            <person name="Richard G.F."/>
            <person name="Straub M.L."/>
            <person name="Suleau A."/>
            <person name="Swennene D."/>
            <person name="Tekaia F."/>
            <person name="Wesolowski-Louvel M."/>
            <person name="Westhof E."/>
            <person name="Wirth B."/>
            <person name="Zeniou-Meyer M."/>
            <person name="Zivanovic I."/>
            <person name="Bolotin-Fukuhara M."/>
            <person name="Thierry A."/>
            <person name="Bouchier C."/>
            <person name="Caudron B."/>
            <person name="Scarpelli C."/>
            <person name="Gaillardin C."/>
            <person name="Weissenbach J."/>
            <person name="Wincker P."/>
            <person name="Souciet J.L."/>
        </authorList>
    </citation>
    <scope>NUCLEOTIDE SEQUENCE [LARGE SCALE GENOMIC DNA]</scope>
    <source>
        <strain evidence="3">ATCC 36239 / CBS 767 / BCRC 21394 / JCM 1990 / NBRC 0083 / IGC 2968</strain>
    </source>
</reference>
<dbReference type="RefSeq" id="XP_461167.2">
    <property type="nucleotide sequence ID" value="XM_461167.1"/>
</dbReference>
<dbReference type="PROSITE" id="PS50181">
    <property type="entry name" value="FBOX"/>
    <property type="match status" value="1"/>
</dbReference>
<dbReference type="OMA" id="WRMATAK"/>
<dbReference type="SUPFAM" id="SSF81383">
    <property type="entry name" value="F-box domain"/>
    <property type="match status" value="1"/>
</dbReference>
<accession>Q6BKV4</accession>
<dbReference type="Pfam" id="PF12937">
    <property type="entry name" value="F-box-like"/>
    <property type="match status" value="1"/>
</dbReference>
<dbReference type="EMBL" id="CR382138">
    <property type="protein sequence ID" value="CAG89552.2"/>
    <property type="molecule type" value="Genomic_DNA"/>
</dbReference>
<gene>
    <name evidence="2" type="ordered locus">DEHA2F18898g</name>
</gene>
<name>Q6BKV4_DEBHA</name>
<protein>
    <submittedName>
        <fullName evidence="2">DEHA2F18898p</fullName>
    </submittedName>
</protein>
<dbReference type="AlphaFoldDB" id="Q6BKV4"/>
<dbReference type="eggNOG" id="ENOG502RACK">
    <property type="taxonomic scope" value="Eukaryota"/>
</dbReference>
<proteinExistence type="predicted"/>
<dbReference type="HOGENOM" id="CLU_434184_0_0_1"/>
<sequence length="588" mass="67375">MISISDLPNDILSDIASLLHQFGLVNLSQTCRSLNFVCRQLLYTNIYITEKDYPIIECISKQSEVSTSFYNWSIINYTNRTLPRLKLFERSLKENPKLIRLVKKIITDSIKFALFKLKFWCNSLFQGSNVNEIYIGNIPLVHFQLIFDDLYSAYRSKGILSNLTILQLRHLQDLNDILKYIDIETTHVTAISFILAEIKSLGLGVDDKKKALGLFSKLTRLYICSVHHLGLNFLQGMKDDLGDDVFQVKELQISHLHGQLNGRSRFDFSHEYDPARERQLDFNVIKGLFKLENLEDIELKIGCNHIGCPPRGQNIPFDESINTGCDCLVRFFGGFYGSVSALRYLSRLSITRIGQSIVINPCNFYIFKHQLVHLFSARFETLQTLVLDTNAELHSDSYFSHIDPVPNNMVSAFINQNDKLASMILGIHHICLPDYFSSVHVWDRAQKDNSFCKCTECTTAEASITDFITTNKKIHSYVDPTSIKSSEEFYFEMVCTVLSRTSHLPHLDSIPRYLIMSHTTRPLMRLHDYFKHNLKPPTAPSCRCTGQEYLLYKSYLIHQLQAGLARRFFGSTLTLNGLDIVALAPNIT</sequence>
<dbReference type="InterPro" id="IPR036047">
    <property type="entry name" value="F-box-like_dom_sf"/>
</dbReference>
<dbReference type="Proteomes" id="UP000000599">
    <property type="component" value="Chromosome F"/>
</dbReference>